<dbReference type="WBParaSite" id="HNAJ_0000333701-mRNA-1">
    <property type="protein sequence ID" value="HNAJ_0000333701-mRNA-1"/>
    <property type="gene ID" value="HNAJ_0000333701"/>
</dbReference>
<reference evidence="1" key="1">
    <citation type="submission" date="2017-02" db="UniProtKB">
        <authorList>
            <consortium name="WormBaseParasite"/>
        </authorList>
    </citation>
    <scope>IDENTIFICATION</scope>
</reference>
<proteinExistence type="predicted"/>
<name>A0A0R3T8E9_RODNA</name>
<organism evidence="1">
    <name type="scientific">Rodentolepis nana</name>
    <name type="common">Dwarf tapeworm</name>
    <name type="synonym">Hymenolepis nana</name>
    <dbReference type="NCBI Taxonomy" id="102285"/>
    <lineage>
        <taxon>Eukaryota</taxon>
        <taxon>Metazoa</taxon>
        <taxon>Spiralia</taxon>
        <taxon>Lophotrochozoa</taxon>
        <taxon>Platyhelminthes</taxon>
        <taxon>Cestoda</taxon>
        <taxon>Eucestoda</taxon>
        <taxon>Cyclophyllidea</taxon>
        <taxon>Hymenolepididae</taxon>
        <taxon>Rodentolepis</taxon>
    </lineage>
</organism>
<accession>A0A0R3T8E9</accession>
<protein>
    <submittedName>
        <fullName evidence="1">Ovule protein</fullName>
    </submittedName>
</protein>
<evidence type="ECO:0000313" key="1">
    <source>
        <dbReference type="WBParaSite" id="HNAJ_0000333701-mRNA-1"/>
    </source>
</evidence>
<dbReference type="AlphaFoldDB" id="A0A0R3T8E9"/>
<sequence length="97" mass="10816">SIIINTVDRRGKRSTHFTRPRALSTGISNWRSCFHFITCSPISSSKRRVAHLYTSTKVSRRFVSVGISQGADEGRPKGMLGIHGRSEEGLIWTQTGK</sequence>